<dbReference type="Proteomes" id="UP001578633">
    <property type="component" value="Chromosome 7"/>
</dbReference>
<keyword evidence="4" id="KW-1185">Reference proteome</keyword>
<evidence type="ECO:0000256" key="2">
    <source>
        <dbReference type="SAM" id="SignalP"/>
    </source>
</evidence>
<proteinExistence type="predicted"/>
<gene>
    <name evidence="3" type="ORF">ACET3X_007541</name>
</gene>
<dbReference type="GeneID" id="96087863"/>
<keyword evidence="1" id="KW-1133">Transmembrane helix</keyword>
<dbReference type="RefSeq" id="XP_069304704.1">
    <property type="nucleotide sequence ID" value="XM_069453699.1"/>
</dbReference>
<reference evidence="3 4" key="1">
    <citation type="submission" date="2024-09" db="EMBL/GenBank/DDBJ databases">
        <title>T2T genomes of carrot and Alternaria dauci and their utility for understanding host-pathogen interaction during carrot leaf blight disease.</title>
        <authorList>
            <person name="Liu W."/>
            <person name="Xu S."/>
            <person name="Ou C."/>
            <person name="Liu X."/>
            <person name="Zhuang F."/>
            <person name="Deng X.W."/>
        </authorList>
    </citation>
    <scope>NUCLEOTIDE SEQUENCE [LARGE SCALE GENOMIC DNA]</scope>
    <source>
        <strain evidence="3 4">A2016</strain>
    </source>
</reference>
<keyword evidence="1" id="KW-0812">Transmembrane</keyword>
<comment type="caution">
    <text evidence="3">The sequence shown here is derived from an EMBL/GenBank/DDBJ whole genome shotgun (WGS) entry which is preliminary data.</text>
</comment>
<evidence type="ECO:0000256" key="1">
    <source>
        <dbReference type="SAM" id="Phobius"/>
    </source>
</evidence>
<protein>
    <submittedName>
        <fullName evidence="3">Uncharacterized protein</fullName>
    </submittedName>
</protein>
<keyword evidence="2" id="KW-0732">Signal</keyword>
<organism evidence="3 4">
    <name type="scientific">Alternaria dauci</name>
    <dbReference type="NCBI Taxonomy" id="48095"/>
    <lineage>
        <taxon>Eukaryota</taxon>
        <taxon>Fungi</taxon>
        <taxon>Dikarya</taxon>
        <taxon>Ascomycota</taxon>
        <taxon>Pezizomycotina</taxon>
        <taxon>Dothideomycetes</taxon>
        <taxon>Pleosporomycetidae</taxon>
        <taxon>Pleosporales</taxon>
        <taxon>Pleosporineae</taxon>
        <taxon>Pleosporaceae</taxon>
        <taxon>Alternaria</taxon>
        <taxon>Alternaria sect. Porri</taxon>
    </lineage>
</organism>
<accession>A0ABR3UDR9</accession>
<feature type="transmembrane region" description="Helical" evidence="1">
    <location>
        <begin position="71"/>
        <end position="94"/>
    </location>
</feature>
<keyword evidence="1" id="KW-0472">Membrane</keyword>
<feature type="chain" id="PRO_5045601126" evidence="2">
    <location>
        <begin position="30"/>
        <end position="125"/>
    </location>
</feature>
<sequence length="125" mass="13537">MGYGKSILLSLRVLALIIALGSLGSGAWSQFIIRDINSRGTETLEKVQPEPQVAQLWKDYFVTVRNEAIKVWISIACAAFASLAGIIIVLTNVFPRMRIASSVIIPTECISEVTPSQPARAGFSS</sequence>
<evidence type="ECO:0000313" key="4">
    <source>
        <dbReference type="Proteomes" id="UP001578633"/>
    </source>
</evidence>
<evidence type="ECO:0000313" key="3">
    <source>
        <dbReference type="EMBL" id="KAL1794120.1"/>
    </source>
</evidence>
<dbReference type="EMBL" id="JBHGVX010000007">
    <property type="protein sequence ID" value="KAL1794120.1"/>
    <property type="molecule type" value="Genomic_DNA"/>
</dbReference>
<name>A0ABR3UDR9_9PLEO</name>
<feature type="signal peptide" evidence="2">
    <location>
        <begin position="1"/>
        <end position="29"/>
    </location>
</feature>